<protein>
    <submittedName>
        <fullName evidence="2">GAP family protein</fullName>
    </submittedName>
</protein>
<keyword evidence="1" id="KW-0812">Transmembrane</keyword>
<reference evidence="2 3" key="1">
    <citation type="submission" date="2024-08" db="EMBL/GenBank/DDBJ databases">
        <title>Mycobacterium servetensis sp. nov., a novel rapid-growing mycobacterial species recovered from a human patient in Zaragoza, Spain.</title>
        <authorList>
            <person name="Tristancho-Baro A.I."/>
            <person name="Buenestado-Serrano S."/>
            <person name="Garcia De Viedma D."/>
            <person name="Milagro-Beamonte A."/>
            <person name="Burillo N."/>
            <person name="Sanz S."/>
            <person name="Lopez-Calleja A.I."/>
            <person name="Penas-Utrilla D."/>
            <person name="Guardingo M."/>
            <person name="Garcia M.J."/>
            <person name="Vinuelas-Bayon J."/>
        </authorList>
    </citation>
    <scope>NUCLEOTIDE SEQUENCE [LARGE SCALE GENOMIC DNA]</scope>
    <source>
        <strain evidence="3">HUMS_12744610</strain>
    </source>
</reference>
<dbReference type="Proteomes" id="UP001564760">
    <property type="component" value="Unassembled WGS sequence"/>
</dbReference>
<feature type="transmembrane region" description="Helical" evidence="1">
    <location>
        <begin position="35"/>
        <end position="57"/>
    </location>
</feature>
<gene>
    <name evidence="2" type="ORF">AB8998_17710</name>
</gene>
<dbReference type="InterPro" id="IPR021315">
    <property type="entry name" value="Gap/Sap"/>
</dbReference>
<keyword evidence="1" id="KW-0472">Membrane</keyword>
<dbReference type="EMBL" id="JBGEDP010000001">
    <property type="protein sequence ID" value="MEY8016696.1"/>
    <property type="molecule type" value="Genomic_DNA"/>
</dbReference>
<keyword evidence="3" id="KW-1185">Reference proteome</keyword>
<name>A0ABV4C5A7_9MYCO</name>
<accession>A0ABV4C5A7</accession>
<evidence type="ECO:0000313" key="2">
    <source>
        <dbReference type="EMBL" id="MEY8016696.1"/>
    </source>
</evidence>
<evidence type="ECO:0000313" key="3">
    <source>
        <dbReference type="Proteomes" id="UP001564760"/>
    </source>
</evidence>
<feature type="transmembrane region" description="Helical" evidence="1">
    <location>
        <begin position="78"/>
        <end position="97"/>
    </location>
</feature>
<feature type="transmembrane region" description="Helical" evidence="1">
    <location>
        <begin position="219"/>
        <end position="239"/>
    </location>
</feature>
<organism evidence="2 3">
    <name type="scientific">Mycobacterium servetii</name>
    <dbReference type="NCBI Taxonomy" id="3237418"/>
    <lineage>
        <taxon>Bacteria</taxon>
        <taxon>Bacillati</taxon>
        <taxon>Actinomycetota</taxon>
        <taxon>Actinomycetes</taxon>
        <taxon>Mycobacteriales</taxon>
        <taxon>Mycobacteriaceae</taxon>
        <taxon>Mycobacterium</taxon>
    </lineage>
</organism>
<comment type="caution">
    <text evidence="2">The sequence shown here is derived from an EMBL/GenBank/DDBJ whole genome shotgun (WGS) entry which is preliminary data.</text>
</comment>
<feature type="transmembrane region" description="Helical" evidence="1">
    <location>
        <begin position="174"/>
        <end position="198"/>
    </location>
</feature>
<proteinExistence type="predicted"/>
<dbReference type="Pfam" id="PF11139">
    <property type="entry name" value="SfLAP"/>
    <property type="match status" value="1"/>
</dbReference>
<evidence type="ECO:0000256" key="1">
    <source>
        <dbReference type="SAM" id="Phobius"/>
    </source>
</evidence>
<dbReference type="RefSeq" id="WP_369739066.1">
    <property type="nucleotide sequence ID" value="NZ_JBGEDP010000001.1"/>
</dbReference>
<sequence length="240" mass="24937">MWSFVLWMALVTAPDPVRMGIAILLVSRPRPLLNLFAFWLGGMTTGVVAGLTALLVLRDALPGLVHDMTATMARLTGGHVQIVVGVLVLSVAAVGAMRRPARVPVPTGGPVAPPPQSSTPTAFSQLVSRARDTLGGGNPWVAFVVGLGQATPPVQYLAALAAILASGAAFGTQLGAAVTFTAVTLVLVEIPLVSYLVAPARTEAITLQAHRWMRRHSRRILVVSAGVLGVVMLAQGTGFS</sequence>
<keyword evidence="1" id="KW-1133">Transmembrane helix</keyword>